<feature type="signal peptide" evidence="1">
    <location>
        <begin position="1"/>
        <end position="23"/>
    </location>
</feature>
<comment type="caution">
    <text evidence="2">The sequence shown here is derived from an EMBL/GenBank/DDBJ whole genome shotgun (WGS) entry which is preliminary data.</text>
</comment>
<evidence type="ECO:0000256" key="1">
    <source>
        <dbReference type="SAM" id="SignalP"/>
    </source>
</evidence>
<name>A0A9X4SIQ5_9PAST</name>
<protein>
    <recommendedName>
        <fullName evidence="4">Lipoprotein</fullName>
    </recommendedName>
</protein>
<proteinExistence type="predicted"/>
<sequence>MKKQLIFIILSFLLLACSSQSPTLPQAPLDMQTVAAYNAKVYSGNTVPLAQQKGYQEVDMPMNASDNQGKVKRQSMGSNPIILMPSVGYHYWRYR</sequence>
<dbReference type="PROSITE" id="PS51257">
    <property type="entry name" value="PROKAR_LIPOPROTEIN"/>
    <property type="match status" value="1"/>
</dbReference>
<reference evidence="2" key="1">
    <citation type="submission" date="2016-03" db="EMBL/GenBank/DDBJ databases">
        <title>Co-evolution between Pasteurellaceae and their hosts.</title>
        <authorList>
            <person name="Hansen M.J."/>
            <person name="Bojesen A.M."/>
            <person name="Planet P."/>
        </authorList>
    </citation>
    <scope>NUCLEOTIDE SEQUENCE</scope>
    <source>
        <strain evidence="2">146/S8/89</strain>
    </source>
</reference>
<evidence type="ECO:0000313" key="3">
    <source>
        <dbReference type="Proteomes" id="UP001155500"/>
    </source>
</evidence>
<accession>A0A9X4SIQ5</accession>
<dbReference type="EMBL" id="LWID01000001">
    <property type="protein sequence ID" value="MDG6895920.1"/>
    <property type="molecule type" value="Genomic_DNA"/>
</dbReference>
<dbReference type="RefSeq" id="WP_279573282.1">
    <property type="nucleotide sequence ID" value="NZ_LWID01000001.1"/>
</dbReference>
<evidence type="ECO:0008006" key="4">
    <source>
        <dbReference type="Google" id="ProtNLM"/>
    </source>
</evidence>
<evidence type="ECO:0000313" key="2">
    <source>
        <dbReference type="EMBL" id="MDG6895920.1"/>
    </source>
</evidence>
<gene>
    <name evidence="2" type="ORF">A6A20_09885</name>
</gene>
<feature type="chain" id="PRO_5040956224" description="Lipoprotein" evidence="1">
    <location>
        <begin position="24"/>
        <end position="95"/>
    </location>
</feature>
<keyword evidence="1" id="KW-0732">Signal</keyword>
<dbReference type="Proteomes" id="UP001155500">
    <property type="component" value="Unassembled WGS sequence"/>
</dbReference>
<dbReference type="AlphaFoldDB" id="A0A9X4SIQ5"/>
<organism evidence="2 3">
    <name type="scientific">Volucribacter amazonae</name>
    <dbReference type="NCBI Taxonomy" id="256731"/>
    <lineage>
        <taxon>Bacteria</taxon>
        <taxon>Pseudomonadati</taxon>
        <taxon>Pseudomonadota</taxon>
        <taxon>Gammaproteobacteria</taxon>
        <taxon>Pasteurellales</taxon>
        <taxon>Pasteurellaceae</taxon>
        <taxon>Volucribacter</taxon>
    </lineage>
</organism>
<keyword evidence="3" id="KW-1185">Reference proteome</keyword>